<keyword evidence="2 6" id="KW-0699">rRNA-binding</keyword>
<dbReference type="GO" id="GO:0002181">
    <property type="term" value="P:cytoplasmic translation"/>
    <property type="evidence" value="ECO:0007669"/>
    <property type="project" value="TreeGrafter"/>
</dbReference>
<dbReference type="PROSITE" id="PS00525">
    <property type="entry name" value="RIBOSOMAL_L6_1"/>
    <property type="match status" value="1"/>
</dbReference>
<dbReference type="InterPro" id="IPR036789">
    <property type="entry name" value="Ribosomal_uL6-like_a/b-dom_sf"/>
</dbReference>
<dbReference type="Gene3D" id="3.90.930.12">
    <property type="entry name" value="Ribosomal protein L6, alpha-beta domain"/>
    <property type="match status" value="2"/>
</dbReference>
<keyword evidence="3 6" id="KW-0694">RNA-binding</keyword>
<dbReference type="RefSeq" id="WP_002794624.1">
    <property type="nucleotide sequence ID" value="NZ_BBPA01000032.1"/>
</dbReference>
<dbReference type="NCBIfam" id="TIGR03654">
    <property type="entry name" value="L6_bact"/>
    <property type="match status" value="1"/>
</dbReference>
<dbReference type="InterPro" id="IPR000702">
    <property type="entry name" value="Ribosomal_uL6-like"/>
</dbReference>
<feature type="domain" description="Large ribosomal subunit protein uL6 alpha-beta" evidence="9">
    <location>
        <begin position="11"/>
        <end position="82"/>
    </location>
</feature>
<dbReference type="EMBL" id="BBPA01000032">
    <property type="protein sequence ID" value="GAL92996.1"/>
    <property type="molecule type" value="Genomic_DNA"/>
</dbReference>
<dbReference type="SUPFAM" id="SSF56053">
    <property type="entry name" value="Ribosomal protein L6"/>
    <property type="match status" value="2"/>
</dbReference>
<dbReference type="PIRSF" id="PIRSF002162">
    <property type="entry name" value="Ribosomal_L6"/>
    <property type="match status" value="1"/>
</dbReference>
<comment type="function">
    <text evidence="6 8">This protein binds to the 23S rRNA, and is important in its secondary structure. It is located near the subunit interface in the base of the L7/L12 stalk, and near the tRNA binding site of the peptidyltransferase center.</text>
</comment>
<sequence>MSRIGKRPIPIPNKVTVDIDGATVTVKGPKGTLQRTLPTAVAIDKDGETLLVTRQDDSRTARERHGLCRTLVANMVEGVATGFQKRLDIQGVGYRAQAQGSKLVLNVGYSKPVEMEMPDGVSVAVENNTQVIVSGIDKEAVGNIAAKIREVRPPEPYKGKGIRYLGEVVRRKVGKAGGKGAKGGKGGKK</sequence>
<dbReference type="Pfam" id="PF00347">
    <property type="entry name" value="Ribosomal_L6"/>
    <property type="match status" value="2"/>
</dbReference>
<dbReference type="GO" id="GO:0003735">
    <property type="term" value="F:structural constituent of ribosome"/>
    <property type="evidence" value="ECO:0007669"/>
    <property type="project" value="UniProtKB-UniRule"/>
</dbReference>
<comment type="subunit">
    <text evidence="6">Part of the 50S ribosomal subunit.</text>
</comment>
<dbReference type="InterPro" id="IPR019906">
    <property type="entry name" value="Ribosomal_uL6_bac-type"/>
</dbReference>
<evidence type="ECO:0000313" key="11">
    <source>
        <dbReference type="Proteomes" id="UP000030321"/>
    </source>
</evidence>
<protein>
    <recommendedName>
        <fullName evidence="6">Large ribosomal subunit protein uL6</fullName>
    </recommendedName>
</protein>
<dbReference type="InterPro" id="IPR002358">
    <property type="entry name" value="Ribosomal_uL6_CS"/>
</dbReference>
<dbReference type="HAMAP" id="MF_01365_B">
    <property type="entry name" value="Ribosomal_uL6_B"/>
    <property type="match status" value="1"/>
</dbReference>
<dbReference type="InterPro" id="IPR020040">
    <property type="entry name" value="Ribosomal_uL6_a/b-dom"/>
</dbReference>
<reference evidence="11" key="1">
    <citation type="journal article" date="2015" name="Genome">
        <title>Whole Genome Sequence of the Non-Microcystin-Producing Microcystis aeruginosa Strain NIES-44.</title>
        <authorList>
            <person name="Okano K."/>
            <person name="Miyata N."/>
            <person name="Ozaki Y."/>
        </authorList>
    </citation>
    <scope>NUCLEOTIDE SEQUENCE [LARGE SCALE GENOMIC DNA]</scope>
    <source>
        <strain evidence="11">NIES-44</strain>
    </source>
</reference>
<proteinExistence type="inferred from homology"/>
<evidence type="ECO:0000256" key="2">
    <source>
        <dbReference type="ARBA" id="ARBA00022730"/>
    </source>
</evidence>
<evidence type="ECO:0000256" key="4">
    <source>
        <dbReference type="ARBA" id="ARBA00022980"/>
    </source>
</evidence>
<dbReference type="Proteomes" id="UP000030321">
    <property type="component" value="Unassembled WGS sequence"/>
</dbReference>
<dbReference type="FunFam" id="3.90.930.12:FF:000002">
    <property type="entry name" value="50S ribosomal protein L6"/>
    <property type="match status" value="1"/>
</dbReference>
<keyword evidence="5 6" id="KW-0687">Ribonucleoprotein</keyword>
<organism evidence="10 11">
    <name type="scientific">Microcystis aeruginosa NIES-44</name>
    <dbReference type="NCBI Taxonomy" id="449439"/>
    <lineage>
        <taxon>Bacteria</taxon>
        <taxon>Bacillati</taxon>
        <taxon>Cyanobacteriota</taxon>
        <taxon>Cyanophyceae</taxon>
        <taxon>Oscillatoriophycideae</taxon>
        <taxon>Chroococcales</taxon>
        <taxon>Microcystaceae</taxon>
        <taxon>Microcystis</taxon>
    </lineage>
</organism>
<evidence type="ECO:0000259" key="9">
    <source>
        <dbReference type="Pfam" id="PF00347"/>
    </source>
</evidence>
<evidence type="ECO:0000256" key="6">
    <source>
        <dbReference type="HAMAP-Rule" id="MF_01365"/>
    </source>
</evidence>
<dbReference type="GO" id="GO:0019843">
    <property type="term" value="F:rRNA binding"/>
    <property type="evidence" value="ECO:0007669"/>
    <property type="project" value="UniProtKB-UniRule"/>
</dbReference>
<dbReference type="PANTHER" id="PTHR11655:SF14">
    <property type="entry name" value="LARGE RIBOSOMAL SUBUNIT PROTEIN UL6M"/>
    <property type="match status" value="1"/>
</dbReference>
<evidence type="ECO:0000313" key="10">
    <source>
        <dbReference type="EMBL" id="GAL92996.1"/>
    </source>
</evidence>
<evidence type="ECO:0000256" key="1">
    <source>
        <dbReference type="ARBA" id="ARBA00009356"/>
    </source>
</evidence>
<feature type="domain" description="Large ribosomal subunit protein uL6 alpha-beta" evidence="9">
    <location>
        <begin position="91"/>
        <end position="164"/>
    </location>
</feature>
<dbReference type="FunFam" id="3.90.930.12:FF:000001">
    <property type="entry name" value="50S ribosomal protein L6"/>
    <property type="match status" value="1"/>
</dbReference>
<keyword evidence="4 6" id="KW-0689">Ribosomal protein</keyword>
<name>A0A0A1VUQ3_MICAE</name>
<comment type="similarity">
    <text evidence="1 6 7">Belongs to the universal ribosomal protein uL6 family.</text>
</comment>
<dbReference type="AlphaFoldDB" id="A0A0A1VUQ3"/>
<dbReference type="PRINTS" id="PR00059">
    <property type="entry name" value="RIBOSOMALL6"/>
</dbReference>
<evidence type="ECO:0000256" key="7">
    <source>
        <dbReference type="RuleBase" id="RU003869"/>
    </source>
</evidence>
<accession>A0A0A1VUQ3</accession>
<evidence type="ECO:0000256" key="5">
    <source>
        <dbReference type="ARBA" id="ARBA00023274"/>
    </source>
</evidence>
<evidence type="ECO:0000256" key="8">
    <source>
        <dbReference type="RuleBase" id="RU003870"/>
    </source>
</evidence>
<dbReference type="PANTHER" id="PTHR11655">
    <property type="entry name" value="60S/50S RIBOSOMAL PROTEIN L6/L9"/>
    <property type="match status" value="1"/>
</dbReference>
<dbReference type="GO" id="GO:0022625">
    <property type="term" value="C:cytosolic large ribosomal subunit"/>
    <property type="evidence" value="ECO:0007669"/>
    <property type="project" value="UniProtKB-UniRule"/>
</dbReference>
<evidence type="ECO:0000256" key="3">
    <source>
        <dbReference type="ARBA" id="ARBA00022884"/>
    </source>
</evidence>
<gene>
    <name evidence="6" type="primary">rplF</name>
    <name evidence="6" type="synonym">rpl6</name>
    <name evidence="10" type="ORF">N44_01683</name>
</gene>
<comment type="caution">
    <text evidence="10">The sequence shown here is derived from an EMBL/GenBank/DDBJ whole genome shotgun (WGS) entry which is preliminary data.</text>
</comment>